<reference evidence="1" key="1">
    <citation type="journal article" date="2021" name="Proc. Natl. Acad. Sci. U.S.A.">
        <title>A Catalog of Tens of Thousands of Viruses from Human Metagenomes Reveals Hidden Associations with Chronic Diseases.</title>
        <authorList>
            <person name="Tisza M.J."/>
            <person name="Buck C.B."/>
        </authorList>
    </citation>
    <scope>NUCLEOTIDE SEQUENCE</scope>
    <source>
        <strain evidence="1">Ctkcl3</strain>
    </source>
</reference>
<proteinExistence type="predicted"/>
<dbReference type="InterPro" id="IPR036583">
    <property type="entry name" value="23S_rRNA_IVS_sf"/>
</dbReference>
<evidence type="ECO:0000313" key="1">
    <source>
        <dbReference type="EMBL" id="DAD75147.1"/>
    </source>
</evidence>
<organism evidence="1">
    <name type="scientific">Siphoviridae sp. ctkcl3</name>
    <dbReference type="NCBI Taxonomy" id="2826445"/>
    <lineage>
        <taxon>Viruses</taxon>
        <taxon>Duplodnaviria</taxon>
        <taxon>Heunggongvirae</taxon>
        <taxon>Uroviricota</taxon>
        <taxon>Caudoviricetes</taxon>
    </lineage>
</organism>
<protein>
    <submittedName>
        <fullName evidence="1">Uncharacterized protein</fullName>
    </submittedName>
</protein>
<accession>A0A8S5LZ79</accession>
<dbReference type="Gene3D" id="1.20.1440.60">
    <property type="entry name" value="23S rRNA-intervening sequence"/>
    <property type="match status" value="1"/>
</dbReference>
<dbReference type="EMBL" id="BK014775">
    <property type="protein sequence ID" value="DAD75147.1"/>
    <property type="molecule type" value="Genomic_DNA"/>
</dbReference>
<name>A0A8S5LZ79_9CAUD</name>
<sequence>MKQETAENKEQKCVCLTGEEIARSNAAKEKQKRGTAQLPAFRAASNLMFSIAQIMMACPRKLSRYTDLMISDMSEVGKSVALANESRGEERSWYISNAMSLLFVIRNYFVILERVGVLSKDRCNKLRSESDKLIAQLTAWRDFTSRQGFNTEKV</sequence>